<keyword evidence="4" id="KW-1277">Toxin-antitoxin system</keyword>
<name>A0A1B7I044_9ENTR</name>
<gene>
    <name evidence="9" type="ORF">M977_02115</name>
</gene>
<organism evidence="9 10">
    <name type="scientific">Buttiauxella gaviniae ATCC 51604</name>
    <dbReference type="NCBI Taxonomy" id="1354253"/>
    <lineage>
        <taxon>Bacteria</taxon>
        <taxon>Pseudomonadati</taxon>
        <taxon>Pseudomonadota</taxon>
        <taxon>Gammaproteobacteria</taxon>
        <taxon>Enterobacterales</taxon>
        <taxon>Enterobacteriaceae</taxon>
        <taxon>Buttiauxella</taxon>
    </lineage>
</organism>
<evidence type="ECO:0000256" key="8">
    <source>
        <dbReference type="ARBA" id="ARBA00033135"/>
    </source>
</evidence>
<dbReference type="EMBL" id="LXEP01000020">
    <property type="protein sequence ID" value="OAT21334.1"/>
    <property type="molecule type" value="Genomic_DNA"/>
</dbReference>
<comment type="caution">
    <text evidence="9">The sequence shown here is derived from an EMBL/GenBank/DDBJ whole genome shotgun (WGS) entry which is preliminary data.</text>
</comment>
<evidence type="ECO:0000313" key="10">
    <source>
        <dbReference type="Proteomes" id="UP000078504"/>
    </source>
</evidence>
<dbReference type="InterPro" id="IPR002712">
    <property type="entry name" value="CcdB"/>
</dbReference>
<evidence type="ECO:0000256" key="6">
    <source>
        <dbReference type="ARBA" id="ARBA00023163"/>
    </source>
</evidence>
<dbReference type="GO" id="GO:0006276">
    <property type="term" value="P:plasmid maintenance"/>
    <property type="evidence" value="ECO:0007669"/>
    <property type="project" value="InterPro"/>
</dbReference>
<dbReference type="PATRIC" id="fig|1354253.4.peg.2161"/>
<evidence type="ECO:0000313" key="9">
    <source>
        <dbReference type="EMBL" id="OAT21334.1"/>
    </source>
</evidence>
<dbReference type="RefSeq" id="WP_064514731.1">
    <property type="nucleotide sequence ID" value="NZ_LXEP01000020.1"/>
</dbReference>
<sequence>MQFHIYRNGSKNKNYPYLVDVQSNLVDLLTTRVVIPLVHASYVQAKLAERICPIIEIEGESFILMTHEMASVDAAILREEVGSALPWRAEIKGAIDFLFDGF</sequence>
<keyword evidence="3" id="KW-0678">Repressor</keyword>
<protein>
    <recommendedName>
        <fullName evidence="2">Toxin CcdB</fullName>
    </recommendedName>
    <alternativeName>
        <fullName evidence="8">Cytotoxic protein CcdB</fullName>
    </alternativeName>
    <alternativeName>
        <fullName evidence="7">Protein LetD</fullName>
    </alternativeName>
</protein>
<dbReference type="SUPFAM" id="SSF50118">
    <property type="entry name" value="Cell growth inhibitor/plasmid maintenance toxic component"/>
    <property type="match status" value="1"/>
</dbReference>
<dbReference type="Gene3D" id="2.30.30.110">
    <property type="match status" value="1"/>
</dbReference>
<evidence type="ECO:0000256" key="7">
    <source>
        <dbReference type="ARBA" id="ARBA00029628"/>
    </source>
</evidence>
<dbReference type="InterPro" id="IPR011067">
    <property type="entry name" value="Plasmid_toxin/cell-grow_inhib"/>
</dbReference>
<dbReference type="AlphaFoldDB" id="A0A1B7I044"/>
<evidence type="ECO:0000256" key="1">
    <source>
        <dbReference type="ARBA" id="ARBA00005230"/>
    </source>
</evidence>
<evidence type="ECO:0000256" key="4">
    <source>
        <dbReference type="ARBA" id="ARBA00022649"/>
    </source>
</evidence>
<accession>A0A1B7I044</accession>
<proteinExistence type="inferred from homology"/>
<reference evidence="9 10" key="1">
    <citation type="submission" date="2016-04" db="EMBL/GenBank/DDBJ databases">
        <title>ATOL: Assembling a taxonomically balanced genome-scale reconstruction of the evolutionary history of the Enterobacteriaceae.</title>
        <authorList>
            <person name="Plunkett G.III."/>
            <person name="Neeno-Eckwall E.C."/>
            <person name="Glasner J.D."/>
            <person name="Perna N.T."/>
        </authorList>
    </citation>
    <scope>NUCLEOTIDE SEQUENCE [LARGE SCALE GENOMIC DNA]</scope>
    <source>
        <strain evidence="9 10">ATCC 51604</strain>
    </source>
</reference>
<dbReference type="GO" id="GO:0008657">
    <property type="term" value="F:DNA topoisomerase type II (double strand cut, ATP-hydrolyzing) inhibitor activity"/>
    <property type="evidence" value="ECO:0007669"/>
    <property type="project" value="InterPro"/>
</dbReference>
<dbReference type="Pfam" id="PF01845">
    <property type="entry name" value="CcdB"/>
    <property type="match status" value="1"/>
</dbReference>
<dbReference type="Proteomes" id="UP000078504">
    <property type="component" value="Unassembled WGS sequence"/>
</dbReference>
<keyword evidence="5" id="KW-0805">Transcription regulation</keyword>
<evidence type="ECO:0000256" key="2">
    <source>
        <dbReference type="ARBA" id="ARBA00015075"/>
    </source>
</evidence>
<keyword evidence="6" id="KW-0804">Transcription</keyword>
<evidence type="ECO:0000256" key="5">
    <source>
        <dbReference type="ARBA" id="ARBA00023015"/>
    </source>
</evidence>
<evidence type="ECO:0000256" key="3">
    <source>
        <dbReference type="ARBA" id="ARBA00022491"/>
    </source>
</evidence>
<comment type="similarity">
    <text evidence="1">Belongs to the CcdB toxin family.</text>
</comment>